<dbReference type="Pfam" id="PF07690">
    <property type="entry name" value="MFS_1"/>
    <property type="match status" value="1"/>
</dbReference>
<dbReference type="Proteomes" id="UP001050691">
    <property type="component" value="Unassembled WGS sequence"/>
</dbReference>
<evidence type="ECO:0000256" key="6">
    <source>
        <dbReference type="SAM" id="Phobius"/>
    </source>
</evidence>
<feature type="transmembrane region" description="Helical" evidence="6">
    <location>
        <begin position="249"/>
        <end position="274"/>
    </location>
</feature>
<dbReference type="SUPFAM" id="SSF103473">
    <property type="entry name" value="MFS general substrate transporter"/>
    <property type="match status" value="1"/>
</dbReference>
<feature type="compositionally biased region" description="Basic and acidic residues" evidence="5">
    <location>
        <begin position="441"/>
        <end position="451"/>
    </location>
</feature>
<feature type="transmembrane region" description="Helical" evidence="6">
    <location>
        <begin position="42"/>
        <end position="62"/>
    </location>
</feature>
<feature type="transmembrane region" description="Helical" evidence="6">
    <location>
        <begin position="121"/>
        <end position="141"/>
    </location>
</feature>
<dbReference type="PANTHER" id="PTHR10924:SF6">
    <property type="entry name" value="SOLUTE CARRIER FAMILY 49 MEMBER A3"/>
    <property type="match status" value="1"/>
</dbReference>
<evidence type="ECO:0000256" key="3">
    <source>
        <dbReference type="ARBA" id="ARBA00022989"/>
    </source>
</evidence>
<name>A0AAV5AD02_9AGAM</name>
<evidence type="ECO:0000256" key="1">
    <source>
        <dbReference type="ARBA" id="ARBA00004141"/>
    </source>
</evidence>
<feature type="transmembrane region" description="Helical" evidence="6">
    <location>
        <begin position="286"/>
        <end position="306"/>
    </location>
</feature>
<feature type="compositionally biased region" description="Low complexity" evidence="5">
    <location>
        <begin position="468"/>
        <end position="477"/>
    </location>
</feature>
<dbReference type="EMBL" id="BPWL01000005">
    <property type="protein sequence ID" value="GJJ10790.1"/>
    <property type="molecule type" value="Genomic_DNA"/>
</dbReference>
<feature type="transmembrane region" description="Helical" evidence="6">
    <location>
        <begin position="313"/>
        <end position="336"/>
    </location>
</feature>
<dbReference type="InterPro" id="IPR036259">
    <property type="entry name" value="MFS_trans_sf"/>
</dbReference>
<feature type="transmembrane region" description="Helical" evidence="6">
    <location>
        <begin position="342"/>
        <end position="363"/>
    </location>
</feature>
<comment type="subcellular location">
    <subcellularLocation>
        <location evidence="1">Membrane</location>
        <topology evidence="1">Multi-pass membrane protein</topology>
    </subcellularLocation>
</comment>
<dbReference type="PANTHER" id="PTHR10924">
    <property type="entry name" value="MAJOR FACILITATOR SUPERFAMILY PROTEIN-RELATED"/>
    <property type="match status" value="1"/>
</dbReference>
<evidence type="ECO:0000256" key="4">
    <source>
        <dbReference type="ARBA" id="ARBA00023136"/>
    </source>
</evidence>
<dbReference type="InterPro" id="IPR011701">
    <property type="entry name" value="MFS"/>
</dbReference>
<reference evidence="7" key="1">
    <citation type="submission" date="2021-10" db="EMBL/GenBank/DDBJ databases">
        <title>De novo Genome Assembly of Clathrus columnatus (Basidiomycota, Fungi) Using Illumina and Nanopore Sequence Data.</title>
        <authorList>
            <person name="Ogiso-Tanaka E."/>
            <person name="Itagaki H."/>
            <person name="Hosoya T."/>
            <person name="Hosaka K."/>
        </authorList>
    </citation>
    <scope>NUCLEOTIDE SEQUENCE</scope>
    <source>
        <strain evidence="7">MO-923</strain>
    </source>
</reference>
<dbReference type="AlphaFoldDB" id="A0AAV5AD02"/>
<dbReference type="InterPro" id="IPR049680">
    <property type="entry name" value="FLVCR1-2_SLC49-like"/>
</dbReference>
<feature type="transmembrane region" description="Helical" evidence="6">
    <location>
        <begin position="375"/>
        <end position="394"/>
    </location>
</feature>
<dbReference type="GO" id="GO:0016020">
    <property type="term" value="C:membrane"/>
    <property type="evidence" value="ECO:0007669"/>
    <property type="project" value="UniProtKB-SubCell"/>
</dbReference>
<evidence type="ECO:0000256" key="5">
    <source>
        <dbReference type="SAM" id="MobiDB-lite"/>
    </source>
</evidence>
<feature type="transmembrane region" description="Helical" evidence="6">
    <location>
        <begin position="187"/>
        <end position="204"/>
    </location>
</feature>
<evidence type="ECO:0000313" key="7">
    <source>
        <dbReference type="EMBL" id="GJJ10790.1"/>
    </source>
</evidence>
<evidence type="ECO:0008006" key="9">
    <source>
        <dbReference type="Google" id="ProtNLM"/>
    </source>
</evidence>
<keyword evidence="2 6" id="KW-0812">Transmembrane</keyword>
<organism evidence="7 8">
    <name type="scientific">Clathrus columnatus</name>
    <dbReference type="NCBI Taxonomy" id="1419009"/>
    <lineage>
        <taxon>Eukaryota</taxon>
        <taxon>Fungi</taxon>
        <taxon>Dikarya</taxon>
        <taxon>Basidiomycota</taxon>
        <taxon>Agaricomycotina</taxon>
        <taxon>Agaricomycetes</taxon>
        <taxon>Phallomycetidae</taxon>
        <taxon>Phallales</taxon>
        <taxon>Clathraceae</taxon>
        <taxon>Clathrus</taxon>
    </lineage>
</organism>
<accession>A0AAV5AD02</accession>
<keyword evidence="8" id="KW-1185">Reference proteome</keyword>
<comment type="caution">
    <text evidence="7">The sequence shown here is derived from an EMBL/GenBank/DDBJ whole genome shotgun (WGS) entry which is preliminary data.</text>
</comment>
<evidence type="ECO:0000256" key="2">
    <source>
        <dbReference type="ARBA" id="ARBA00022692"/>
    </source>
</evidence>
<feature type="transmembrane region" description="Helical" evidence="6">
    <location>
        <begin position="82"/>
        <end position="109"/>
    </location>
</feature>
<protein>
    <recommendedName>
        <fullName evidence="9">MFS general substrate transporter</fullName>
    </recommendedName>
</protein>
<dbReference type="Gene3D" id="1.20.1250.20">
    <property type="entry name" value="MFS general substrate transporter like domains"/>
    <property type="match status" value="1"/>
</dbReference>
<keyword evidence="3 6" id="KW-1133">Transmembrane helix</keyword>
<proteinExistence type="predicted"/>
<dbReference type="GO" id="GO:0022857">
    <property type="term" value="F:transmembrane transporter activity"/>
    <property type="evidence" value="ECO:0007669"/>
    <property type="project" value="InterPro"/>
</dbReference>
<sequence length="487" mass="52095">MASIETQAQIITTQHHTLSNTDLSSPVNTTPPNKYKLYPWRFPGAFSLIVFSFVTGLIYPWFGAISVEAARELHISVRGVNWLGISLNIVFLPVSLATPFLCSILGTWIRFLGVSKHHGGLGGIVIGQIILGIAEPIFLIVGPKFSQAWFDFDGRTTVTMLISVANPVGAGVGQIIPSFLGSTRHSVLILGFICTAISPLALLIRSAPPTPPTFSGGEPSPNPFDTLRALFGKSAENRTVLPFRTRLDFFIICYCFGVFVGAVNGFALLTGQLFRPYGYSDTQSGLFGACLLLTGLGSSAVTSPLFDRVFTRYITISIKCCIFILGGAWLSLIWAVKPHDRAGIFVTVTAIGSTSLTLLPLALELGCDLLQDAETSSAILWCLGNLFTIIFVLVEGSLTDGPHASPPLNMHRATIFAGVMACSAGLFGVIGLKGLKNSRRELDAQRQREQEAMPGGGGGSKSDIPLASRHSVSSSTHSEMELTASMP</sequence>
<feature type="transmembrane region" description="Helical" evidence="6">
    <location>
        <begin position="414"/>
        <end position="432"/>
    </location>
</feature>
<evidence type="ECO:0000313" key="8">
    <source>
        <dbReference type="Proteomes" id="UP001050691"/>
    </source>
</evidence>
<feature type="region of interest" description="Disordered" evidence="5">
    <location>
        <begin position="441"/>
        <end position="487"/>
    </location>
</feature>
<keyword evidence="4 6" id="KW-0472">Membrane</keyword>
<gene>
    <name evidence="7" type="ORF">Clacol_005018</name>
</gene>